<dbReference type="InterPro" id="IPR005135">
    <property type="entry name" value="Endo/exonuclease/phosphatase"/>
</dbReference>
<keyword evidence="3" id="KW-1185">Reference proteome</keyword>
<dbReference type="InterPro" id="IPR051916">
    <property type="entry name" value="GPI-anchor_lipid_remodeler"/>
</dbReference>
<dbReference type="SUPFAM" id="SSF56219">
    <property type="entry name" value="DNase I-like"/>
    <property type="match status" value="1"/>
</dbReference>
<reference evidence="3" key="1">
    <citation type="journal article" date="2019" name="Int. J. Syst. Evol. Microbiol.">
        <title>The Global Catalogue of Microorganisms (GCM) 10K type strain sequencing project: providing services to taxonomists for standard genome sequencing and annotation.</title>
        <authorList>
            <consortium name="The Broad Institute Genomics Platform"/>
            <consortium name="The Broad Institute Genome Sequencing Center for Infectious Disease"/>
            <person name="Wu L."/>
            <person name="Ma J."/>
        </authorList>
    </citation>
    <scope>NUCLEOTIDE SEQUENCE [LARGE SCALE GENOMIC DNA]</scope>
    <source>
        <strain evidence="3">JCM 17555</strain>
    </source>
</reference>
<dbReference type="InterPro" id="IPR036691">
    <property type="entry name" value="Endo/exonu/phosph_ase_sf"/>
</dbReference>
<dbReference type="Proteomes" id="UP001501337">
    <property type="component" value="Unassembled WGS sequence"/>
</dbReference>
<dbReference type="PANTHER" id="PTHR14859:SF15">
    <property type="entry name" value="ENDONUCLEASE_EXONUCLEASE_PHOSPHATASE DOMAIN-CONTAINING PROTEIN"/>
    <property type="match status" value="1"/>
</dbReference>
<dbReference type="PANTHER" id="PTHR14859">
    <property type="entry name" value="CALCOFLUOR WHITE HYPERSENSITIVE PROTEIN PRECURSOR"/>
    <property type="match status" value="1"/>
</dbReference>
<proteinExistence type="predicted"/>
<evidence type="ECO:0000313" key="3">
    <source>
        <dbReference type="Proteomes" id="UP001501337"/>
    </source>
</evidence>
<dbReference type="RefSeq" id="WP_344802675.1">
    <property type="nucleotide sequence ID" value="NZ_BAABBO010000001.1"/>
</dbReference>
<protein>
    <submittedName>
        <fullName evidence="2">Endonuclease/exonuclease/phosphatase family protein</fullName>
    </submittedName>
</protein>
<keyword evidence="2" id="KW-0540">Nuclease</keyword>
<accession>A0ABP7NJR4</accession>
<dbReference type="GO" id="GO:0004519">
    <property type="term" value="F:endonuclease activity"/>
    <property type="evidence" value="ECO:0007669"/>
    <property type="project" value="UniProtKB-KW"/>
</dbReference>
<gene>
    <name evidence="2" type="ORF">GCM10022278_03600</name>
</gene>
<keyword evidence="2" id="KW-0378">Hydrolase</keyword>
<name>A0ABP7NJR4_9GAMM</name>
<keyword evidence="2" id="KW-0255">Endonuclease</keyword>
<sequence length="238" mass="26729">MSIRVVTYNIHSGVGVDGKQSYKRIGEFLAERKVDVVLLQEMDTRPAERDGDQDIKDLCADHFVQLVSSPALASEHGWYGNAVLTRFPVSFNQTIDVTHAGRQPRNIQEVIVQTPSGPLHLLNAHKGLKRIERSAQFEKLSSHLRRLEMGQAAPLLVGGDFNEWQIFSKLLRNVNRLLTPHPVGATFPTRWPIFGLDRLWSGPGMTVHSARVLKTPETRFFSDHYPIEADISFAARAA</sequence>
<feature type="domain" description="Endonuclease/exonuclease/phosphatase" evidence="1">
    <location>
        <begin position="6"/>
        <end position="224"/>
    </location>
</feature>
<evidence type="ECO:0000313" key="2">
    <source>
        <dbReference type="EMBL" id="GAA3947675.1"/>
    </source>
</evidence>
<dbReference type="Gene3D" id="3.60.10.10">
    <property type="entry name" value="Endonuclease/exonuclease/phosphatase"/>
    <property type="match status" value="1"/>
</dbReference>
<comment type="caution">
    <text evidence="2">The sequence shown here is derived from an EMBL/GenBank/DDBJ whole genome shotgun (WGS) entry which is preliminary data.</text>
</comment>
<organism evidence="2 3">
    <name type="scientific">Allohahella marinimesophila</name>
    <dbReference type="NCBI Taxonomy" id="1054972"/>
    <lineage>
        <taxon>Bacteria</taxon>
        <taxon>Pseudomonadati</taxon>
        <taxon>Pseudomonadota</taxon>
        <taxon>Gammaproteobacteria</taxon>
        <taxon>Oceanospirillales</taxon>
        <taxon>Hahellaceae</taxon>
        <taxon>Allohahella</taxon>
    </lineage>
</organism>
<dbReference type="Pfam" id="PF03372">
    <property type="entry name" value="Exo_endo_phos"/>
    <property type="match status" value="1"/>
</dbReference>
<evidence type="ECO:0000259" key="1">
    <source>
        <dbReference type="Pfam" id="PF03372"/>
    </source>
</evidence>
<dbReference type="EMBL" id="BAABBO010000001">
    <property type="protein sequence ID" value="GAA3947675.1"/>
    <property type="molecule type" value="Genomic_DNA"/>
</dbReference>